<feature type="signal peptide" evidence="1">
    <location>
        <begin position="1"/>
        <end position="16"/>
    </location>
</feature>
<reference evidence="3" key="1">
    <citation type="submission" date="2025-08" db="UniProtKB">
        <authorList>
            <consortium name="RefSeq"/>
        </authorList>
    </citation>
    <scope>IDENTIFICATION</scope>
    <source>
        <tissue evidence="3">Whole body</tissue>
    </source>
</reference>
<evidence type="ECO:0000313" key="3">
    <source>
        <dbReference type="RefSeq" id="XP_026670131.1"/>
    </source>
</evidence>
<evidence type="ECO:0000313" key="2">
    <source>
        <dbReference type="Proteomes" id="UP000694925"/>
    </source>
</evidence>
<evidence type="ECO:0000256" key="1">
    <source>
        <dbReference type="SAM" id="SignalP"/>
    </source>
</evidence>
<dbReference type="RefSeq" id="XP_026670131.1">
    <property type="nucleotide sequence ID" value="XM_026814330.1"/>
</dbReference>
<dbReference type="GeneID" id="113464457"/>
<dbReference type="AlphaFoldDB" id="A0AAJ7WBC6"/>
<name>A0AAJ7WBC6_9HYME</name>
<proteinExistence type="predicted"/>
<keyword evidence="2" id="KW-1185">Reference proteome</keyword>
<keyword evidence="1" id="KW-0732">Signal</keyword>
<dbReference type="Proteomes" id="UP000694925">
    <property type="component" value="Unplaced"/>
</dbReference>
<feature type="chain" id="PRO_5042482715" evidence="1">
    <location>
        <begin position="17"/>
        <end position="167"/>
    </location>
</feature>
<protein>
    <submittedName>
        <fullName evidence="3">Uncharacterized protein LOC113464457</fullName>
    </submittedName>
</protein>
<dbReference type="KEGG" id="ccal:113464457"/>
<sequence>MKTLIVILTTVASCWAGGLEFGGHGLTLGEVSLDHDGGSIGWDESGSEQEIEHGGYGGHFSHVIKHIGVPVVKHVPFPVHKLEIEKVPQNYQVPVFVKKEVPYEVEKQVFTKVEKKVPTPIEKIIPVQVEKKVPFTVVKHIPVPVVKHIPIKIPIYKTVIHRHKGHY</sequence>
<accession>A0AAJ7WBC6</accession>
<organism evidence="2 3">
    <name type="scientific">Ceratina calcarata</name>
    <dbReference type="NCBI Taxonomy" id="156304"/>
    <lineage>
        <taxon>Eukaryota</taxon>
        <taxon>Metazoa</taxon>
        <taxon>Ecdysozoa</taxon>
        <taxon>Arthropoda</taxon>
        <taxon>Hexapoda</taxon>
        <taxon>Insecta</taxon>
        <taxon>Pterygota</taxon>
        <taxon>Neoptera</taxon>
        <taxon>Endopterygota</taxon>
        <taxon>Hymenoptera</taxon>
        <taxon>Apocrita</taxon>
        <taxon>Aculeata</taxon>
        <taxon>Apoidea</taxon>
        <taxon>Anthophila</taxon>
        <taxon>Apidae</taxon>
        <taxon>Ceratina</taxon>
        <taxon>Zadontomerus</taxon>
    </lineage>
</organism>
<gene>
    <name evidence="3" type="primary">LOC113464457</name>
</gene>